<feature type="compositionally biased region" description="Basic and acidic residues" evidence="1">
    <location>
        <begin position="53"/>
        <end position="62"/>
    </location>
</feature>
<keyword evidence="3" id="KW-1185">Reference proteome</keyword>
<feature type="compositionally biased region" description="Low complexity" evidence="1">
    <location>
        <begin position="95"/>
        <end position="108"/>
    </location>
</feature>
<feature type="region of interest" description="Disordered" evidence="1">
    <location>
        <begin position="34"/>
        <end position="112"/>
    </location>
</feature>
<organism evidence="2 3">
    <name type="scientific">Salmo trutta</name>
    <name type="common">Brown trout</name>
    <dbReference type="NCBI Taxonomy" id="8032"/>
    <lineage>
        <taxon>Eukaryota</taxon>
        <taxon>Metazoa</taxon>
        <taxon>Chordata</taxon>
        <taxon>Craniata</taxon>
        <taxon>Vertebrata</taxon>
        <taxon>Euteleostomi</taxon>
        <taxon>Actinopterygii</taxon>
        <taxon>Neopterygii</taxon>
        <taxon>Teleostei</taxon>
        <taxon>Protacanthopterygii</taxon>
        <taxon>Salmoniformes</taxon>
        <taxon>Salmonidae</taxon>
        <taxon>Salmoninae</taxon>
        <taxon>Salmo</taxon>
    </lineage>
</organism>
<name>A0A674AV73_SALTR</name>
<feature type="compositionally biased region" description="Basic and acidic residues" evidence="1">
    <location>
        <begin position="70"/>
        <end position="80"/>
    </location>
</feature>
<accession>A0A674AV73</accession>
<evidence type="ECO:0000313" key="2">
    <source>
        <dbReference type="Ensembl" id="ENSSTUP00000063113.1"/>
    </source>
</evidence>
<dbReference type="GeneTree" id="ENSGT00680000101422"/>
<evidence type="ECO:0000256" key="1">
    <source>
        <dbReference type="SAM" id="MobiDB-lite"/>
    </source>
</evidence>
<reference evidence="2" key="2">
    <citation type="submission" date="2025-09" db="UniProtKB">
        <authorList>
            <consortium name="Ensembl"/>
        </authorList>
    </citation>
    <scope>IDENTIFICATION</scope>
</reference>
<evidence type="ECO:0000313" key="3">
    <source>
        <dbReference type="Proteomes" id="UP000472277"/>
    </source>
</evidence>
<dbReference type="Ensembl" id="ENSSTUT00000066602.1">
    <property type="protein sequence ID" value="ENSSTUP00000063113.1"/>
    <property type="gene ID" value="ENSSTUG00000027382.1"/>
</dbReference>
<reference evidence="2" key="1">
    <citation type="submission" date="2025-08" db="UniProtKB">
        <authorList>
            <consortium name="Ensembl"/>
        </authorList>
    </citation>
    <scope>IDENTIFICATION</scope>
</reference>
<protein>
    <submittedName>
        <fullName evidence="2">Uncharacterized protein</fullName>
    </submittedName>
</protein>
<proteinExistence type="predicted"/>
<dbReference type="Proteomes" id="UP000472277">
    <property type="component" value="Chromosome 12"/>
</dbReference>
<dbReference type="InParanoid" id="A0A674AV73"/>
<dbReference type="AlphaFoldDB" id="A0A674AV73"/>
<sequence>DMRWSQSPHGRPPHLQCVGLASAVAGEIREKGPAHVQSCRRQPKPPPVCLRPADGHHPDKPPHTAPCETMDERPRDEPHSELPIVARGGRWSDCSPSRSLSPAPLRNPARLTQPDEPILIPEAVCLGDLLRVRPGVRFTPSPPDFQGPGIAHQTMPKLQHFPGLGPLSRGGHIPGHPAHHKEKRTLPGAPASFSRIGRITALDASRRPSPPVRGHSESSLRSVGHMTKELLKCESLKY</sequence>
<feature type="region of interest" description="Disordered" evidence="1">
    <location>
        <begin position="202"/>
        <end position="223"/>
    </location>
</feature>